<dbReference type="PANTHER" id="PTHR23028:SF131">
    <property type="entry name" value="BLR2367 PROTEIN"/>
    <property type="match status" value="1"/>
</dbReference>
<reference evidence="3 4" key="1">
    <citation type="submission" date="2020-04" db="EMBL/GenBank/DDBJ databases">
        <title>Rhizobium bacterial biofertilizers improve the content of phenolic compounds of Lactuca sativa L. under non-saline and saline-stress conditions.</title>
        <authorList>
            <person name="Ayuso-Calles M."/>
            <person name="Garcia-Estevez I."/>
            <person name="Jimenez-Gomez A."/>
            <person name="Flores-Felix J.D."/>
            <person name="Escribano-Bailon M."/>
            <person name="Rivas R."/>
        </authorList>
    </citation>
    <scope>NUCLEOTIDE SEQUENCE [LARGE SCALE GENOMIC DNA]</scope>
    <source>
        <strain evidence="3 4">GPTR02</strain>
    </source>
</reference>
<feature type="transmembrane region" description="Helical" evidence="1">
    <location>
        <begin position="301"/>
        <end position="322"/>
    </location>
</feature>
<keyword evidence="3" id="KW-0012">Acyltransferase</keyword>
<keyword evidence="1" id="KW-1133">Transmembrane helix</keyword>
<evidence type="ECO:0000313" key="3">
    <source>
        <dbReference type="EMBL" id="NNH64975.1"/>
    </source>
</evidence>
<feature type="transmembrane region" description="Helical" evidence="1">
    <location>
        <begin position="125"/>
        <end position="143"/>
    </location>
</feature>
<dbReference type="InterPro" id="IPR050879">
    <property type="entry name" value="Acyltransferase_3"/>
</dbReference>
<keyword evidence="1" id="KW-0812">Transmembrane</keyword>
<gene>
    <name evidence="3" type="ORF">HLI17_17060</name>
</gene>
<evidence type="ECO:0000256" key="1">
    <source>
        <dbReference type="SAM" id="Phobius"/>
    </source>
</evidence>
<comment type="caution">
    <text evidence="3">The sequence shown here is derived from an EMBL/GenBank/DDBJ whole genome shotgun (WGS) entry which is preliminary data.</text>
</comment>
<dbReference type="Pfam" id="PF01757">
    <property type="entry name" value="Acyl_transf_3"/>
    <property type="match status" value="1"/>
</dbReference>
<organism evidence="3 4">
    <name type="scientific">Rhizobium laguerreae</name>
    <dbReference type="NCBI Taxonomy" id="1076926"/>
    <lineage>
        <taxon>Bacteria</taxon>
        <taxon>Pseudomonadati</taxon>
        <taxon>Pseudomonadota</taxon>
        <taxon>Alphaproteobacteria</taxon>
        <taxon>Hyphomicrobiales</taxon>
        <taxon>Rhizobiaceae</taxon>
        <taxon>Rhizobium/Agrobacterium group</taxon>
        <taxon>Rhizobium</taxon>
    </lineage>
</organism>
<feature type="transmembrane region" description="Helical" evidence="1">
    <location>
        <begin position="228"/>
        <end position="248"/>
    </location>
</feature>
<dbReference type="GO" id="GO:0000271">
    <property type="term" value="P:polysaccharide biosynthetic process"/>
    <property type="evidence" value="ECO:0007669"/>
    <property type="project" value="TreeGrafter"/>
</dbReference>
<feature type="transmembrane region" description="Helical" evidence="1">
    <location>
        <begin position="32"/>
        <end position="50"/>
    </location>
</feature>
<sequence>MGYSIQYLRAIAAIAVTFFHVAFIFGWDFVPMAAGVDLFFTISGFIMWTISDARPTTSLRFIKNRVQRVLPIYWICTILFLVAATASPKNYDHLTFNTVDIIRSLLFIPYYDSTGIVQPVLVPGWTLNFEMFFYTAFCLALFLKGQTARLLAIAGFLIACVTIGLFTPMTPYSIVYASPLLLEFLAGILIAFVMCKADIKSPTLAAALIVVGLAGLVASSVLDKPTGFIRLLAWGVPSAFIVSGALIAERAALVPKIKRLKILGDASYSLYLTHMITIGIAKLAIYLIGAERWAAPLSVRISLLIATTIFCVLVGLAFYFAVEKKIAQFLKAPRRRKVAAYTPAE</sequence>
<protein>
    <submittedName>
        <fullName evidence="3">Acyltransferase</fullName>
    </submittedName>
</protein>
<dbReference type="AlphaFoldDB" id="A0A7Y2R694"/>
<dbReference type="Proteomes" id="UP000530654">
    <property type="component" value="Unassembled WGS sequence"/>
</dbReference>
<feature type="transmembrane region" description="Helical" evidence="1">
    <location>
        <begin position="174"/>
        <end position="195"/>
    </location>
</feature>
<feature type="transmembrane region" description="Helical" evidence="1">
    <location>
        <begin position="150"/>
        <end position="168"/>
    </location>
</feature>
<feature type="transmembrane region" description="Helical" evidence="1">
    <location>
        <begin position="268"/>
        <end position="289"/>
    </location>
</feature>
<dbReference type="EMBL" id="JABEQY010000014">
    <property type="protein sequence ID" value="NNH64975.1"/>
    <property type="molecule type" value="Genomic_DNA"/>
</dbReference>
<name>A0A7Y2R694_9HYPH</name>
<proteinExistence type="predicted"/>
<dbReference type="InterPro" id="IPR002656">
    <property type="entry name" value="Acyl_transf_3_dom"/>
</dbReference>
<dbReference type="GO" id="GO:0016020">
    <property type="term" value="C:membrane"/>
    <property type="evidence" value="ECO:0007669"/>
    <property type="project" value="TreeGrafter"/>
</dbReference>
<dbReference type="PANTHER" id="PTHR23028">
    <property type="entry name" value="ACETYLTRANSFERASE"/>
    <property type="match status" value="1"/>
</dbReference>
<feature type="transmembrane region" description="Helical" evidence="1">
    <location>
        <begin position="7"/>
        <end position="26"/>
    </location>
</feature>
<keyword evidence="3" id="KW-0808">Transferase</keyword>
<keyword evidence="1" id="KW-0472">Membrane</keyword>
<feature type="transmembrane region" description="Helical" evidence="1">
    <location>
        <begin position="70"/>
        <end position="87"/>
    </location>
</feature>
<accession>A0A7Y2R694</accession>
<dbReference type="GO" id="GO:0016747">
    <property type="term" value="F:acyltransferase activity, transferring groups other than amino-acyl groups"/>
    <property type="evidence" value="ECO:0007669"/>
    <property type="project" value="InterPro"/>
</dbReference>
<feature type="transmembrane region" description="Helical" evidence="1">
    <location>
        <begin position="202"/>
        <end position="222"/>
    </location>
</feature>
<evidence type="ECO:0000259" key="2">
    <source>
        <dbReference type="Pfam" id="PF01757"/>
    </source>
</evidence>
<feature type="domain" description="Acyltransferase 3" evidence="2">
    <location>
        <begin position="3"/>
        <end position="314"/>
    </location>
</feature>
<evidence type="ECO:0000313" key="4">
    <source>
        <dbReference type="Proteomes" id="UP000530654"/>
    </source>
</evidence>